<keyword evidence="4" id="KW-1134">Transmembrane beta strand</keyword>
<dbReference type="KEGG" id="gur:Gura_0814"/>
<dbReference type="PANTHER" id="PTHR30026:SF20">
    <property type="entry name" value="OUTER MEMBRANE PROTEIN TOLC"/>
    <property type="match status" value="1"/>
</dbReference>
<accession>A5GBM4</accession>
<dbReference type="Pfam" id="PF02321">
    <property type="entry name" value="OEP"/>
    <property type="match status" value="2"/>
</dbReference>
<dbReference type="InterPro" id="IPR003423">
    <property type="entry name" value="OMP_efflux"/>
</dbReference>
<dbReference type="STRING" id="351605.Gura_0814"/>
<evidence type="ECO:0000256" key="3">
    <source>
        <dbReference type="ARBA" id="ARBA00022448"/>
    </source>
</evidence>
<dbReference type="GO" id="GO:0009279">
    <property type="term" value="C:cell outer membrane"/>
    <property type="evidence" value="ECO:0007669"/>
    <property type="project" value="UniProtKB-SubCell"/>
</dbReference>
<dbReference type="GO" id="GO:1990281">
    <property type="term" value="C:efflux pump complex"/>
    <property type="evidence" value="ECO:0007669"/>
    <property type="project" value="TreeGrafter"/>
</dbReference>
<organism evidence="8 9">
    <name type="scientific">Geotalea uraniireducens (strain Rf4)</name>
    <name type="common">Geobacter uraniireducens</name>
    <dbReference type="NCBI Taxonomy" id="351605"/>
    <lineage>
        <taxon>Bacteria</taxon>
        <taxon>Pseudomonadati</taxon>
        <taxon>Thermodesulfobacteriota</taxon>
        <taxon>Desulfuromonadia</taxon>
        <taxon>Geobacterales</taxon>
        <taxon>Geobacteraceae</taxon>
        <taxon>Geotalea</taxon>
    </lineage>
</organism>
<keyword evidence="3" id="KW-0813">Transport</keyword>
<evidence type="ECO:0000256" key="7">
    <source>
        <dbReference type="ARBA" id="ARBA00023237"/>
    </source>
</evidence>
<evidence type="ECO:0000313" key="8">
    <source>
        <dbReference type="EMBL" id="ABQ25022.1"/>
    </source>
</evidence>
<dbReference type="HOGENOM" id="CLU_012817_10_6_7"/>
<evidence type="ECO:0000313" key="9">
    <source>
        <dbReference type="Proteomes" id="UP000006695"/>
    </source>
</evidence>
<evidence type="ECO:0000256" key="4">
    <source>
        <dbReference type="ARBA" id="ARBA00022452"/>
    </source>
</evidence>
<keyword evidence="6" id="KW-0472">Membrane</keyword>
<evidence type="ECO:0000256" key="5">
    <source>
        <dbReference type="ARBA" id="ARBA00022692"/>
    </source>
</evidence>
<dbReference type="InterPro" id="IPR051906">
    <property type="entry name" value="TolC-like"/>
</dbReference>
<dbReference type="EMBL" id="CP000698">
    <property type="protein sequence ID" value="ABQ25022.1"/>
    <property type="molecule type" value="Genomic_DNA"/>
</dbReference>
<keyword evidence="9" id="KW-1185">Reference proteome</keyword>
<comment type="subcellular location">
    <subcellularLocation>
        <location evidence="1">Cell outer membrane</location>
    </subcellularLocation>
</comment>
<keyword evidence="5" id="KW-0812">Transmembrane</keyword>
<dbReference type="GO" id="GO:0015562">
    <property type="term" value="F:efflux transmembrane transporter activity"/>
    <property type="evidence" value="ECO:0007669"/>
    <property type="project" value="InterPro"/>
</dbReference>
<proteinExistence type="inferred from homology"/>
<evidence type="ECO:0000256" key="1">
    <source>
        <dbReference type="ARBA" id="ARBA00004442"/>
    </source>
</evidence>
<dbReference type="PANTHER" id="PTHR30026">
    <property type="entry name" value="OUTER MEMBRANE PROTEIN TOLC"/>
    <property type="match status" value="1"/>
</dbReference>
<dbReference type="GO" id="GO:0015288">
    <property type="term" value="F:porin activity"/>
    <property type="evidence" value="ECO:0007669"/>
    <property type="project" value="TreeGrafter"/>
</dbReference>
<dbReference type="Proteomes" id="UP000006695">
    <property type="component" value="Chromosome"/>
</dbReference>
<gene>
    <name evidence="8" type="ordered locus">Gura_0814</name>
</gene>
<name>A5GBM4_GEOUR</name>
<dbReference type="AlphaFoldDB" id="A5GBM4"/>
<sequence length="460" mass="51081">MASKGIKHNIIFADFPLASFASLRFKGFLFVAASAFVVISQIAAHAAEVRTLTLDQALEIADSRNRDIQKAKEFFRQVEGKYVEERSAALPQFTVTGQVARQQDKSQGVIAGGLIPTLEDTRSIEIGLSQAVFTWGKVGAAIRAAEKGFRTADERLRISRQDTRRDVAVAFYDILLAKEQFAIARQNLDQKERHLDEAQRRYAAGVATDYDTLAASVSVENARPEVIRTENLIRQAKDRLRFLLAVEVDVDVAGSLEAVMKPVPSYDETLTVARKHRPELEELRQRKEISVELVKIANAEDKPRLDIKGGYGWRQLDVGDAHGNGQAWSAGIFLTFPFFDGMKTRGKVAQAESDRRSIEIDEKKLSDSISLETRDAINTVKEAGEIVRALSGTVNQAERLLAMAEKGFELGVKIRLEVEDAELNLLQARGNLTRARRDYLVAQVNLDRVMGVLGEGKSVN</sequence>
<comment type="similarity">
    <text evidence="2">Belongs to the outer membrane factor (OMF) (TC 1.B.17) family.</text>
</comment>
<keyword evidence="7" id="KW-0998">Cell outer membrane</keyword>
<reference evidence="8 9" key="1">
    <citation type="submission" date="2007-05" db="EMBL/GenBank/DDBJ databases">
        <title>Complete sequence of Geobacter uraniireducens Rf4.</title>
        <authorList>
            <consortium name="US DOE Joint Genome Institute"/>
            <person name="Copeland A."/>
            <person name="Lucas S."/>
            <person name="Lapidus A."/>
            <person name="Barry K."/>
            <person name="Detter J.C."/>
            <person name="Glavina del Rio T."/>
            <person name="Hammon N."/>
            <person name="Israni S."/>
            <person name="Dalin E."/>
            <person name="Tice H."/>
            <person name="Pitluck S."/>
            <person name="Chertkov O."/>
            <person name="Brettin T."/>
            <person name="Bruce D."/>
            <person name="Han C."/>
            <person name="Schmutz J."/>
            <person name="Larimer F."/>
            <person name="Land M."/>
            <person name="Hauser L."/>
            <person name="Kyrpides N."/>
            <person name="Mikhailova N."/>
            <person name="Shelobolina E."/>
            <person name="Aklujkar M."/>
            <person name="Lovley D."/>
            <person name="Richardson P."/>
        </authorList>
    </citation>
    <scope>NUCLEOTIDE SEQUENCE [LARGE SCALE GENOMIC DNA]</scope>
    <source>
        <strain evidence="8 9">Rf4</strain>
    </source>
</reference>
<protein>
    <submittedName>
        <fullName evidence="8">Outer membrane efflux protein</fullName>
    </submittedName>
</protein>
<dbReference type="SUPFAM" id="SSF56954">
    <property type="entry name" value="Outer membrane efflux proteins (OEP)"/>
    <property type="match status" value="1"/>
</dbReference>
<evidence type="ECO:0000256" key="2">
    <source>
        <dbReference type="ARBA" id="ARBA00007613"/>
    </source>
</evidence>
<dbReference type="Gene3D" id="1.20.1600.10">
    <property type="entry name" value="Outer membrane efflux proteins (OEP)"/>
    <property type="match status" value="1"/>
</dbReference>
<evidence type="ECO:0000256" key="6">
    <source>
        <dbReference type="ARBA" id="ARBA00023136"/>
    </source>
</evidence>
<dbReference type="OrthoDB" id="9769302at2"/>